<dbReference type="CDD" id="cd00569">
    <property type="entry name" value="HTH_Hin_like"/>
    <property type="match status" value="1"/>
</dbReference>
<comment type="similarity">
    <text evidence="1">Belongs to the site-specific recombinase resolvase family.</text>
</comment>
<dbReference type="InterPro" id="IPR006118">
    <property type="entry name" value="Recombinase_CS"/>
</dbReference>
<dbReference type="InterPro" id="IPR050639">
    <property type="entry name" value="SSR_resolvase"/>
</dbReference>
<name>A0ABN2VH84_9ACTN</name>
<dbReference type="Gene3D" id="3.40.50.1390">
    <property type="entry name" value="Resolvase, N-terminal catalytic domain"/>
    <property type="match status" value="1"/>
</dbReference>
<proteinExistence type="inferred from homology"/>
<dbReference type="RefSeq" id="WP_344671429.1">
    <property type="nucleotide sequence ID" value="NZ_BAAAQN010000081.1"/>
</dbReference>
<dbReference type="SUPFAM" id="SSF53041">
    <property type="entry name" value="Resolvase-like"/>
    <property type="match status" value="1"/>
</dbReference>
<protein>
    <submittedName>
        <fullName evidence="7">Recombinase family protein</fullName>
    </submittedName>
</protein>
<dbReference type="SUPFAM" id="SSF46689">
    <property type="entry name" value="Homeodomain-like"/>
    <property type="match status" value="1"/>
</dbReference>
<sequence length="214" mass="23292">MTKNPGHLIGYARVSTSNQDAQLQRDALSEAGCSKTFEDKASGKNADREGLTAALEYMREGDTLVVWKLDRLGRSTKDVLTIAEALHERGISLRILTGTLAGSYSPRGEGKFFFTMMVAFAELERDMIVDRTQAGLAAAKAQGRTGGRPTVIDEDKLTIARARRAKGESVTAIAKTLGLSRATLYRHLDVEPNAQFQEEVEAALTDYDASGRPL</sequence>
<keyword evidence="3" id="KW-0238">DNA-binding</keyword>
<dbReference type="PROSITE" id="PS51736">
    <property type="entry name" value="RECOMBINASES_3"/>
    <property type="match status" value="1"/>
</dbReference>
<evidence type="ECO:0000256" key="4">
    <source>
        <dbReference type="ARBA" id="ARBA00023172"/>
    </source>
</evidence>
<dbReference type="PANTHER" id="PTHR30461:SF2">
    <property type="entry name" value="SERINE RECOMBINASE PINE-RELATED"/>
    <property type="match status" value="1"/>
</dbReference>
<evidence type="ECO:0000313" key="7">
    <source>
        <dbReference type="EMBL" id="GAA2061092.1"/>
    </source>
</evidence>
<dbReference type="InterPro" id="IPR009057">
    <property type="entry name" value="Homeodomain-like_sf"/>
</dbReference>
<dbReference type="InterPro" id="IPR036162">
    <property type="entry name" value="Resolvase-like_N_sf"/>
</dbReference>
<keyword evidence="8" id="KW-1185">Reference proteome</keyword>
<feature type="domain" description="Resolvase/invertase-type recombinase catalytic" evidence="6">
    <location>
        <begin position="7"/>
        <end position="143"/>
    </location>
</feature>
<feature type="active site" description="O-(5'-phospho-DNA)-serine intermediate" evidence="5">
    <location>
        <position position="15"/>
    </location>
</feature>
<evidence type="ECO:0000313" key="8">
    <source>
        <dbReference type="Proteomes" id="UP001500751"/>
    </source>
</evidence>
<organism evidence="7 8">
    <name type="scientific">Catenulispora yoronensis</name>
    <dbReference type="NCBI Taxonomy" id="450799"/>
    <lineage>
        <taxon>Bacteria</taxon>
        <taxon>Bacillati</taxon>
        <taxon>Actinomycetota</taxon>
        <taxon>Actinomycetes</taxon>
        <taxon>Catenulisporales</taxon>
        <taxon>Catenulisporaceae</taxon>
        <taxon>Catenulispora</taxon>
    </lineage>
</organism>
<dbReference type="Gene3D" id="1.10.10.60">
    <property type="entry name" value="Homeodomain-like"/>
    <property type="match status" value="1"/>
</dbReference>
<dbReference type="Pfam" id="PF00239">
    <property type="entry name" value="Resolvase"/>
    <property type="match status" value="1"/>
</dbReference>
<dbReference type="InterPro" id="IPR006119">
    <property type="entry name" value="Resolv_N"/>
</dbReference>
<comment type="caution">
    <text evidence="7">The sequence shown here is derived from an EMBL/GenBank/DDBJ whole genome shotgun (WGS) entry which is preliminary data.</text>
</comment>
<reference evidence="7 8" key="1">
    <citation type="journal article" date="2019" name="Int. J. Syst. Evol. Microbiol.">
        <title>The Global Catalogue of Microorganisms (GCM) 10K type strain sequencing project: providing services to taxonomists for standard genome sequencing and annotation.</title>
        <authorList>
            <consortium name="The Broad Institute Genomics Platform"/>
            <consortium name="The Broad Institute Genome Sequencing Center for Infectious Disease"/>
            <person name="Wu L."/>
            <person name="Ma J."/>
        </authorList>
    </citation>
    <scope>NUCLEOTIDE SEQUENCE [LARGE SCALE GENOMIC DNA]</scope>
    <source>
        <strain evidence="7 8">JCM 16014</strain>
    </source>
</reference>
<evidence type="ECO:0000256" key="5">
    <source>
        <dbReference type="PROSITE-ProRule" id="PRU10137"/>
    </source>
</evidence>
<dbReference type="PROSITE" id="PS00398">
    <property type="entry name" value="RECOMBINASES_2"/>
    <property type="match status" value="1"/>
</dbReference>
<dbReference type="SMART" id="SM00857">
    <property type="entry name" value="Resolvase"/>
    <property type="match status" value="1"/>
</dbReference>
<dbReference type="Proteomes" id="UP001500751">
    <property type="component" value="Unassembled WGS sequence"/>
</dbReference>
<keyword evidence="4" id="KW-0233">DNA recombination</keyword>
<evidence type="ECO:0000256" key="1">
    <source>
        <dbReference type="ARBA" id="ARBA00009913"/>
    </source>
</evidence>
<evidence type="ECO:0000256" key="2">
    <source>
        <dbReference type="ARBA" id="ARBA00022908"/>
    </source>
</evidence>
<accession>A0ABN2VH84</accession>
<evidence type="ECO:0000256" key="3">
    <source>
        <dbReference type="ARBA" id="ARBA00023125"/>
    </source>
</evidence>
<gene>
    <name evidence="7" type="ORF">GCM10009839_85040</name>
</gene>
<dbReference type="EMBL" id="BAAAQN010000081">
    <property type="protein sequence ID" value="GAA2061092.1"/>
    <property type="molecule type" value="Genomic_DNA"/>
</dbReference>
<dbReference type="InterPro" id="IPR006120">
    <property type="entry name" value="Resolvase_HTH_dom"/>
</dbReference>
<dbReference type="CDD" id="cd03768">
    <property type="entry name" value="SR_ResInv"/>
    <property type="match status" value="1"/>
</dbReference>
<keyword evidence="2" id="KW-0229">DNA integration</keyword>
<dbReference type="Pfam" id="PF02796">
    <property type="entry name" value="HTH_7"/>
    <property type="match status" value="1"/>
</dbReference>
<dbReference type="PANTHER" id="PTHR30461">
    <property type="entry name" value="DNA-INVERTASE FROM LAMBDOID PROPHAGE"/>
    <property type="match status" value="1"/>
</dbReference>
<evidence type="ECO:0000259" key="6">
    <source>
        <dbReference type="PROSITE" id="PS51736"/>
    </source>
</evidence>
<dbReference type="PROSITE" id="PS00397">
    <property type="entry name" value="RECOMBINASES_1"/>
    <property type="match status" value="1"/>
</dbReference>